<evidence type="ECO:0000313" key="2">
    <source>
        <dbReference type="Proteomes" id="UP001225072"/>
    </source>
</evidence>
<sequence length="32" mass="3777">MKIEIKTPTKKFTLKFESEEALKKSILKLQKP</sequence>
<dbReference type="Proteomes" id="UP001225072">
    <property type="component" value="Unassembled WGS sequence"/>
</dbReference>
<evidence type="ECO:0000313" key="1">
    <source>
        <dbReference type="EMBL" id="MDQ1097469.1"/>
    </source>
</evidence>
<keyword evidence="2" id="KW-1185">Reference proteome</keyword>
<organism evidence="1 2">
    <name type="scientific">Chryseobacterium camelliae</name>
    <dbReference type="NCBI Taxonomy" id="1265445"/>
    <lineage>
        <taxon>Bacteria</taxon>
        <taxon>Pseudomonadati</taxon>
        <taxon>Bacteroidota</taxon>
        <taxon>Flavobacteriia</taxon>
        <taxon>Flavobacteriales</taxon>
        <taxon>Weeksellaceae</taxon>
        <taxon>Chryseobacterium group</taxon>
        <taxon>Chryseobacterium</taxon>
    </lineage>
</organism>
<name>A0ABU0TK95_9FLAO</name>
<comment type="caution">
    <text evidence="1">The sequence shown here is derived from an EMBL/GenBank/DDBJ whole genome shotgun (WGS) entry which is preliminary data.</text>
</comment>
<proteinExistence type="predicted"/>
<reference evidence="1 2" key="1">
    <citation type="submission" date="2023-07" db="EMBL/GenBank/DDBJ databases">
        <title>Functional and genomic diversity of the sorghum phyllosphere microbiome.</title>
        <authorList>
            <person name="Shade A."/>
        </authorList>
    </citation>
    <scope>NUCLEOTIDE SEQUENCE [LARGE SCALE GENOMIC DNA]</scope>
    <source>
        <strain evidence="1 2">SORGH_AS_1064</strain>
    </source>
</reference>
<accession>A0ABU0TK95</accession>
<gene>
    <name evidence="1" type="ORF">QE404_002616</name>
</gene>
<dbReference type="EMBL" id="JAUTAL010000001">
    <property type="protein sequence ID" value="MDQ1097469.1"/>
    <property type="molecule type" value="Genomic_DNA"/>
</dbReference>
<protein>
    <submittedName>
        <fullName evidence="1">Uncharacterized protein</fullName>
    </submittedName>
</protein>